<organism evidence="3 4">
    <name type="scientific">Anaerofilum hominis</name>
    <dbReference type="NCBI Taxonomy" id="2763016"/>
    <lineage>
        <taxon>Bacteria</taxon>
        <taxon>Bacillati</taxon>
        <taxon>Bacillota</taxon>
        <taxon>Clostridia</taxon>
        <taxon>Eubacteriales</taxon>
        <taxon>Oscillospiraceae</taxon>
        <taxon>Anaerofilum</taxon>
    </lineage>
</organism>
<dbReference type="RefSeq" id="WP_186887566.1">
    <property type="nucleotide sequence ID" value="NZ_JACONZ010000002.1"/>
</dbReference>
<keyword evidence="4" id="KW-1185">Reference proteome</keyword>
<reference evidence="3" key="1">
    <citation type="submission" date="2020-08" db="EMBL/GenBank/DDBJ databases">
        <title>Genome public.</title>
        <authorList>
            <person name="Liu C."/>
            <person name="Sun Q."/>
        </authorList>
    </citation>
    <scope>NUCLEOTIDE SEQUENCE</scope>
    <source>
        <strain evidence="3">BX8</strain>
    </source>
</reference>
<proteinExistence type="predicted"/>
<dbReference type="SUPFAM" id="SSF54593">
    <property type="entry name" value="Glyoxalase/Bleomycin resistance protein/Dihydroxybiphenyl dioxygenase"/>
    <property type="match status" value="1"/>
</dbReference>
<evidence type="ECO:0000259" key="2">
    <source>
        <dbReference type="PROSITE" id="PS51819"/>
    </source>
</evidence>
<dbReference type="InterPro" id="IPR037523">
    <property type="entry name" value="VOC_core"/>
</dbReference>
<dbReference type="Proteomes" id="UP000659630">
    <property type="component" value="Unassembled WGS sequence"/>
</dbReference>
<comment type="caution">
    <text evidence="3">The sequence shown here is derived from an EMBL/GenBank/DDBJ whole genome shotgun (WGS) entry which is preliminary data.</text>
</comment>
<dbReference type="EMBL" id="JACONZ010000002">
    <property type="protein sequence ID" value="MBC5581202.1"/>
    <property type="molecule type" value="Genomic_DNA"/>
</dbReference>
<dbReference type="Pfam" id="PF00903">
    <property type="entry name" value="Glyoxalase"/>
    <property type="match status" value="1"/>
</dbReference>
<dbReference type="InterPro" id="IPR004360">
    <property type="entry name" value="Glyas_Fos-R_dOase_dom"/>
</dbReference>
<dbReference type="AlphaFoldDB" id="A0A923I942"/>
<dbReference type="Gene3D" id="3.10.180.10">
    <property type="entry name" value="2,3-Dihydroxybiphenyl 1,2-Dioxygenase, domain 1"/>
    <property type="match status" value="1"/>
</dbReference>
<dbReference type="PANTHER" id="PTHR43048:SF4">
    <property type="entry name" value="RING-CLEAVING DIOXYGENASE-RELATED"/>
    <property type="match status" value="1"/>
</dbReference>
<dbReference type="PROSITE" id="PS51819">
    <property type="entry name" value="VOC"/>
    <property type="match status" value="1"/>
</dbReference>
<gene>
    <name evidence="3" type="ORF">H8S23_06750</name>
</gene>
<dbReference type="CDD" id="cd06587">
    <property type="entry name" value="VOC"/>
    <property type="match status" value="1"/>
</dbReference>
<sequence length="172" mass="19946">MQDYIKRITHCTFVCRDYAATQHFYGEVLGLKKLFGIDYDQKTIDDFKTRGYDDFDGKVGEEWLSYYKVAPREFIELFNVPYNGKNDTQNEGFHHVCLMVEDVVAAARELEGKGVTLWRGPRWMNNPFTEPFDGTEVGQCGSIAFYIQDPEGNEIEVMQYTENSLQVLNDHD</sequence>
<evidence type="ECO:0000313" key="3">
    <source>
        <dbReference type="EMBL" id="MBC5581202.1"/>
    </source>
</evidence>
<protein>
    <submittedName>
        <fullName evidence="3">VOC family protein</fullName>
    </submittedName>
</protein>
<dbReference type="PANTHER" id="PTHR43048">
    <property type="entry name" value="METHYLMALONYL-COA EPIMERASE"/>
    <property type="match status" value="1"/>
</dbReference>
<feature type="domain" description="VOC" evidence="2">
    <location>
        <begin position="7"/>
        <end position="160"/>
    </location>
</feature>
<dbReference type="InterPro" id="IPR051785">
    <property type="entry name" value="MMCE/EMCE_epimerase"/>
</dbReference>
<dbReference type="GO" id="GO:0004493">
    <property type="term" value="F:methylmalonyl-CoA epimerase activity"/>
    <property type="evidence" value="ECO:0007669"/>
    <property type="project" value="TreeGrafter"/>
</dbReference>
<dbReference type="GO" id="GO:0046491">
    <property type="term" value="P:L-methylmalonyl-CoA metabolic process"/>
    <property type="evidence" value="ECO:0007669"/>
    <property type="project" value="TreeGrafter"/>
</dbReference>
<accession>A0A923I942</accession>
<evidence type="ECO:0000256" key="1">
    <source>
        <dbReference type="ARBA" id="ARBA00022723"/>
    </source>
</evidence>
<evidence type="ECO:0000313" key="4">
    <source>
        <dbReference type="Proteomes" id="UP000659630"/>
    </source>
</evidence>
<dbReference type="InterPro" id="IPR029068">
    <property type="entry name" value="Glyas_Bleomycin-R_OHBP_Dase"/>
</dbReference>
<dbReference type="GO" id="GO:0046872">
    <property type="term" value="F:metal ion binding"/>
    <property type="evidence" value="ECO:0007669"/>
    <property type="project" value="UniProtKB-KW"/>
</dbReference>
<keyword evidence="1" id="KW-0479">Metal-binding</keyword>
<name>A0A923I942_9FIRM</name>